<organism evidence="2 3">
    <name type="scientific">Actinopolymorpha pittospori</name>
    <dbReference type="NCBI Taxonomy" id="648752"/>
    <lineage>
        <taxon>Bacteria</taxon>
        <taxon>Bacillati</taxon>
        <taxon>Actinomycetota</taxon>
        <taxon>Actinomycetes</taxon>
        <taxon>Propionibacteriales</taxon>
        <taxon>Actinopolymorphaceae</taxon>
        <taxon>Actinopolymorpha</taxon>
    </lineage>
</organism>
<accession>A0A927RHK6</accession>
<sequence>MTAEALVEAVESVRRLGRAAILARALVAVSGFVALALVLPPGLSGPLPYVVSALLALVPAVVPGTWLVMALELLVMFGWLLRTTAFEVPVSWLPLVALAWVAYLHHAGSALAAALPLDAVVTGSVLRRFLVRALAMLAAVAVTGAVAVGIAGRLAEAPTVVVPVVGVLLALGLVGVLVYDRIPRRRR</sequence>
<dbReference type="RefSeq" id="WP_192755387.1">
    <property type="nucleotide sequence ID" value="NZ_BAABJL010000005.1"/>
</dbReference>
<keyword evidence="3" id="KW-1185">Reference proteome</keyword>
<feature type="transmembrane region" description="Helical" evidence="1">
    <location>
        <begin position="160"/>
        <end position="179"/>
    </location>
</feature>
<feature type="transmembrane region" description="Helical" evidence="1">
    <location>
        <begin position="20"/>
        <end position="39"/>
    </location>
</feature>
<evidence type="ECO:0000313" key="2">
    <source>
        <dbReference type="EMBL" id="MBE1612315.1"/>
    </source>
</evidence>
<dbReference type="Proteomes" id="UP000638648">
    <property type="component" value="Unassembled WGS sequence"/>
</dbReference>
<keyword evidence="1" id="KW-1133">Transmembrane helix</keyword>
<dbReference type="EMBL" id="JADBEM010000001">
    <property type="protein sequence ID" value="MBE1612315.1"/>
    <property type="molecule type" value="Genomic_DNA"/>
</dbReference>
<comment type="caution">
    <text evidence="2">The sequence shown here is derived from an EMBL/GenBank/DDBJ whole genome shotgun (WGS) entry which is preliminary data.</text>
</comment>
<dbReference type="AlphaFoldDB" id="A0A927RHK6"/>
<evidence type="ECO:0000313" key="3">
    <source>
        <dbReference type="Proteomes" id="UP000638648"/>
    </source>
</evidence>
<feature type="transmembrane region" description="Helical" evidence="1">
    <location>
        <begin position="51"/>
        <end position="80"/>
    </location>
</feature>
<gene>
    <name evidence="2" type="ORF">HEB94_009163</name>
</gene>
<reference evidence="2" key="1">
    <citation type="submission" date="2020-10" db="EMBL/GenBank/DDBJ databases">
        <title>Sequencing the genomes of 1000 actinobacteria strains.</title>
        <authorList>
            <person name="Klenk H.-P."/>
        </authorList>
    </citation>
    <scope>NUCLEOTIDE SEQUENCE</scope>
    <source>
        <strain evidence="2">DSM 45354</strain>
    </source>
</reference>
<feature type="transmembrane region" description="Helical" evidence="1">
    <location>
        <begin position="129"/>
        <end position="154"/>
    </location>
</feature>
<keyword evidence="1" id="KW-0472">Membrane</keyword>
<evidence type="ECO:0000256" key="1">
    <source>
        <dbReference type="SAM" id="Phobius"/>
    </source>
</evidence>
<protein>
    <submittedName>
        <fullName evidence="2">Uncharacterized protein</fullName>
    </submittedName>
</protein>
<keyword evidence="1" id="KW-0812">Transmembrane</keyword>
<name>A0A927RHK6_9ACTN</name>
<proteinExistence type="predicted"/>